<reference evidence="2" key="1">
    <citation type="journal article" date="2019" name="ISME J.">
        <title>Evolution in action: habitat transition from sediment to the pelagial leads to genome streamlining in Methylophilaceae.</title>
        <authorList>
            <person name="Salcher M."/>
            <person name="Schaefle D."/>
            <person name="Kaspar M."/>
            <person name="Neuenschwander S.M."/>
            <person name="Ghai R."/>
        </authorList>
    </citation>
    <scope>NUCLEOTIDE SEQUENCE [LARGE SCALE GENOMIC DNA]</scope>
    <source>
        <strain evidence="2">MMS-M-51</strain>
    </source>
</reference>
<gene>
    <name evidence="1" type="ORF">FIU01_09990</name>
</gene>
<accession>A0A5B8CU25</accession>
<dbReference type="OrthoDB" id="5298532at2"/>
<evidence type="ECO:0000313" key="2">
    <source>
        <dbReference type="Proteomes" id="UP000311008"/>
    </source>
</evidence>
<evidence type="ECO:0008006" key="3">
    <source>
        <dbReference type="Google" id="ProtNLM"/>
    </source>
</evidence>
<keyword evidence="2" id="KW-1185">Reference proteome</keyword>
<proteinExistence type="predicted"/>
<sequence length="71" mass="7712">MKLNPSVIQADHLPDTAHLRPKACALLLGVSIATFWRLVSSGKLKTHKLTERTTTVRAGDLRAFMAGKVDG</sequence>
<organism evidence="1 2">
    <name type="scientific">Methylophilus medardicus</name>
    <dbReference type="NCBI Taxonomy" id="2588534"/>
    <lineage>
        <taxon>Bacteria</taxon>
        <taxon>Pseudomonadati</taxon>
        <taxon>Pseudomonadota</taxon>
        <taxon>Betaproteobacteria</taxon>
        <taxon>Nitrosomonadales</taxon>
        <taxon>Methylophilaceae</taxon>
        <taxon>Methylophilus</taxon>
    </lineage>
</organism>
<protein>
    <recommendedName>
        <fullName evidence="3">Helix-turn-helix domain-containing protein</fullName>
    </recommendedName>
</protein>
<dbReference type="KEGG" id="mmec:FIU01_09990"/>
<evidence type="ECO:0000313" key="1">
    <source>
        <dbReference type="EMBL" id="QDC44817.1"/>
    </source>
</evidence>
<name>A0A5B8CU25_9PROT</name>
<dbReference type="AlphaFoldDB" id="A0A5B8CU25"/>
<dbReference type="EMBL" id="CP040946">
    <property type="protein sequence ID" value="QDC44817.1"/>
    <property type="molecule type" value="Genomic_DNA"/>
</dbReference>
<dbReference type="Proteomes" id="UP000311008">
    <property type="component" value="Chromosome"/>
</dbReference>